<evidence type="ECO:0000313" key="4">
    <source>
        <dbReference type="Proteomes" id="UP001329430"/>
    </source>
</evidence>
<organism evidence="3 4">
    <name type="scientific">Pyrocoelia pectoralis</name>
    <dbReference type="NCBI Taxonomy" id="417401"/>
    <lineage>
        <taxon>Eukaryota</taxon>
        <taxon>Metazoa</taxon>
        <taxon>Ecdysozoa</taxon>
        <taxon>Arthropoda</taxon>
        <taxon>Hexapoda</taxon>
        <taxon>Insecta</taxon>
        <taxon>Pterygota</taxon>
        <taxon>Neoptera</taxon>
        <taxon>Endopterygota</taxon>
        <taxon>Coleoptera</taxon>
        <taxon>Polyphaga</taxon>
        <taxon>Elateriformia</taxon>
        <taxon>Elateroidea</taxon>
        <taxon>Lampyridae</taxon>
        <taxon>Lampyrinae</taxon>
        <taxon>Pyrocoelia</taxon>
    </lineage>
</organism>
<feature type="compositionally biased region" description="Polar residues" evidence="2">
    <location>
        <begin position="331"/>
        <end position="360"/>
    </location>
</feature>
<feature type="region of interest" description="Disordered" evidence="2">
    <location>
        <begin position="48"/>
        <end position="76"/>
    </location>
</feature>
<dbReference type="Proteomes" id="UP001329430">
    <property type="component" value="Chromosome 5"/>
</dbReference>
<evidence type="ECO:0000256" key="1">
    <source>
        <dbReference type="SAM" id="Coils"/>
    </source>
</evidence>
<comment type="caution">
    <text evidence="3">The sequence shown here is derived from an EMBL/GenBank/DDBJ whole genome shotgun (WGS) entry which is preliminary data.</text>
</comment>
<name>A0AAN7VG25_9COLE</name>
<keyword evidence="1" id="KW-0175">Coiled coil</keyword>
<keyword evidence="4" id="KW-1185">Reference proteome</keyword>
<evidence type="ECO:0000256" key="2">
    <source>
        <dbReference type="SAM" id="MobiDB-lite"/>
    </source>
</evidence>
<feature type="compositionally biased region" description="Polar residues" evidence="2">
    <location>
        <begin position="53"/>
        <end position="76"/>
    </location>
</feature>
<feature type="coiled-coil region" evidence="1">
    <location>
        <begin position="565"/>
        <end position="676"/>
    </location>
</feature>
<protein>
    <recommendedName>
        <fullName evidence="5">Inner centromere protein ARK-binding domain-containing protein</fullName>
    </recommendedName>
</protein>
<evidence type="ECO:0008006" key="5">
    <source>
        <dbReference type="Google" id="ProtNLM"/>
    </source>
</evidence>
<feature type="region of interest" description="Disordered" evidence="2">
    <location>
        <begin position="241"/>
        <end position="405"/>
    </location>
</feature>
<sequence length="783" mass="88805">MSVYDELKFEESLKKYLDVLSEFTTNLEDGYRSINSVQKDIEKYTKVGLPTLQDDSPSNQTNGNNTKDTTKISISNSVKEDLPVPQSNVKRITRQNRVQEDVFSDIGNIVKERTNKAERDVPIKTERIVKSLNFDKEVVVKEEIVMPPPTKPPVKSRRKAKNQVAVIITEIKEEVFDNSVIEVPKEPPNVIVLEDSFEMCEPIRVTRARTKKRVTTENGDNDFVLENIGKIVKVERIRAKRKKVDKKDNEYNEKGNVTAATEDETVTSPQKKRARGKNVDRDTIANQNEVHVSPEKDKRHTEDQRSTRKSSMEDVMDISPQKKRGNRGTNRKQNTVQNVESEESIQQTDAQEASDTVPSSQKKRSRGKNSIKDNTVNENESQNEEGKQQTDEEDCVGGNVTSNLGVNNQTLCLTTPVLLKNKPLLPNATIVITNIADDLMTDDEDVVPDSPPGPRQGKVKQVFSPYERSPVKKRVEAFEKLGAMGLEPANTRSKTKLCVKEGKALLHSTPKTQIPKFHVTPLKENKLKNCLTLSASKESTSAVNGKYNISLTGGKTGSALKVSQMEFRERELRRKQKEEEALQKKEALMLSITEEKRRKREEREMKVQQLKATKDKEKQRQFLSAEKIKKEKLKQMMAEKEARYLKQKEEAARKRAAALKKAAEAKQHDATKYNEQIDDVNQIPPFIMHPPPLLPTPDCYDSDDSTRATFSIPQFQKKANLQKTTSQMIACKSFAKLLFSSGPQTPNLREIFPGIQLSKLKRTSSGIWNQTEISILESMIEEE</sequence>
<proteinExistence type="predicted"/>
<dbReference type="EMBL" id="JAVRBK010000005">
    <property type="protein sequence ID" value="KAK5643319.1"/>
    <property type="molecule type" value="Genomic_DNA"/>
</dbReference>
<dbReference type="AlphaFoldDB" id="A0AAN7VG25"/>
<feature type="compositionally biased region" description="Basic residues" evidence="2">
    <location>
        <begin position="321"/>
        <end position="330"/>
    </location>
</feature>
<feature type="compositionally biased region" description="Basic and acidic residues" evidence="2">
    <location>
        <begin position="292"/>
        <end position="312"/>
    </location>
</feature>
<accession>A0AAN7VG25</accession>
<reference evidence="3 4" key="1">
    <citation type="journal article" date="2024" name="Insects">
        <title>An Improved Chromosome-Level Genome Assembly of the Firefly Pyrocoelia pectoralis.</title>
        <authorList>
            <person name="Fu X."/>
            <person name="Meyer-Rochow V.B."/>
            <person name="Ballantyne L."/>
            <person name="Zhu X."/>
        </authorList>
    </citation>
    <scope>NUCLEOTIDE SEQUENCE [LARGE SCALE GENOMIC DNA]</scope>
    <source>
        <strain evidence="3">XCY_ONT2</strain>
    </source>
</reference>
<evidence type="ECO:0000313" key="3">
    <source>
        <dbReference type="EMBL" id="KAK5643319.1"/>
    </source>
</evidence>
<gene>
    <name evidence="3" type="ORF">RI129_007164</name>
</gene>